<dbReference type="Gene3D" id="2.60.120.740">
    <property type="match status" value="2"/>
</dbReference>
<feature type="transmembrane region" description="Helical" evidence="5">
    <location>
        <begin position="6"/>
        <end position="25"/>
    </location>
</feature>
<keyword evidence="1" id="KW-0348">Hemagglutinin</keyword>
<reference evidence="7" key="1">
    <citation type="journal article" date="2023" name="Science">
        <title>Genome structures resolve the early diversification of teleost fishes.</title>
        <authorList>
            <person name="Parey E."/>
            <person name="Louis A."/>
            <person name="Montfort J."/>
            <person name="Bouchez O."/>
            <person name="Roques C."/>
            <person name="Iampietro C."/>
            <person name="Lluch J."/>
            <person name="Castinel A."/>
            <person name="Donnadieu C."/>
            <person name="Desvignes T."/>
            <person name="Floi Bucao C."/>
            <person name="Jouanno E."/>
            <person name="Wen M."/>
            <person name="Mejri S."/>
            <person name="Dirks R."/>
            <person name="Jansen H."/>
            <person name="Henkel C."/>
            <person name="Chen W.J."/>
            <person name="Zahm M."/>
            <person name="Cabau C."/>
            <person name="Klopp C."/>
            <person name="Thompson A.W."/>
            <person name="Robinson-Rechavi M."/>
            <person name="Braasch I."/>
            <person name="Lecointre G."/>
            <person name="Bobe J."/>
            <person name="Postlethwait J.H."/>
            <person name="Berthelot C."/>
            <person name="Roest Crollius H."/>
            <person name="Guiguen Y."/>
        </authorList>
    </citation>
    <scope>NUCLEOTIDE SEQUENCE</scope>
    <source>
        <strain evidence="7">NC1722</strain>
    </source>
</reference>
<feature type="domain" description="SUEL-type lectin" evidence="6">
    <location>
        <begin position="157"/>
        <end position="249"/>
    </location>
</feature>
<feature type="region of interest" description="Disordered" evidence="4">
    <location>
        <begin position="275"/>
        <end position="300"/>
    </location>
</feature>
<dbReference type="PANTHER" id="PTHR46780">
    <property type="entry name" value="PROTEIN EVA-1"/>
    <property type="match status" value="1"/>
</dbReference>
<feature type="compositionally biased region" description="Polar residues" evidence="4">
    <location>
        <begin position="275"/>
        <end position="286"/>
    </location>
</feature>
<evidence type="ECO:0000256" key="5">
    <source>
        <dbReference type="SAM" id="Phobius"/>
    </source>
</evidence>
<proteinExistence type="predicted"/>
<name>A0AAD7SX20_9TELE</name>
<evidence type="ECO:0000313" key="7">
    <source>
        <dbReference type="EMBL" id="KAJ8410258.1"/>
    </source>
</evidence>
<dbReference type="Proteomes" id="UP001221898">
    <property type="component" value="Unassembled WGS sequence"/>
</dbReference>
<accession>A0AAD7SX20</accession>
<dbReference type="PROSITE" id="PS50228">
    <property type="entry name" value="SUEL_LECTIN"/>
    <property type="match status" value="2"/>
</dbReference>
<feature type="compositionally biased region" description="Acidic residues" evidence="4">
    <location>
        <begin position="291"/>
        <end position="300"/>
    </location>
</feature>
<evidence type="ECO:0000313" key="8">
    <source>
        <dbReference type="Proteomes" id="UP001221898"/>
    </source>
</evidence>
<evidence type="ECO:0000259" key="6">
    <source>
        <dbReference type="PROSITE" id="PS50228"/>
    </source>
</evidence>
<keyword evidence="5" id="KW-0812">Transmembrane</keyword>
<keyword evidence="8" id="KW-1185">Reference proteome</keyword>
<dbReference type="FunFam" id="2.60.120.740:FF:000003">
    <property type="entry name" value="Protein eva-1 homolog C"/>
    <property type="match status" value="1"/>
</dbReference>
<dbReference type="EMBL" id="JAINUG010000027">
    <property type="protein sequence ID" value="KAJ8410258.1"/>
    <property type="molecule type" value="Genomic_DNA"/>
</dbReference>
<keyword evidence="5" id="KW-0472">Membrane</keyword>
<dbReference type="Pfam" id="PF02140">
    <property type="entry name" value="SUEL_Lectin"/>
    <property type="match status" value="2"/>
</dbReference>
<protein>
    <recommendedName>
        <fullName evidence="6">SUEL-type lectin domain-containing protein</fullName>
    </recommendedName>
</protein>
<dbReference type="GO" id="GO:0030246">
    <property type="term" value="F:carbohydrate binding"/>
    <property type="evidence" value="ECO:0007669"/>
    <property type="project" value="UniProtKB-KW"/>
</dbReference>
<evidence type="ECO:0000256" key="3">
    <source>
        <dbReference type="ARBA" id="ARBA00022737"/>
    </source>
</evidence>
<organism evidence="7 8">
    <name type="scientific">Aldrovandia affinis</name>
    <dbReference type="NCBI Taxonomy" id="143900"/>
    <lineage>
        <taxon>Eukaryota</taxon>
        <taxon>Metazoa</taxon>
        <taxon>Chordata</taxon>
        <taxon>Craniata</taxon>
        <taxon>Vertebrata</taxon>
        <taxon>Euteleostomi</taxon>
        <taxon>Actinopterygii</taxon>
        <taxon>Neopterygii</taxon>
        <taxon>Teleostei</taxon>
        <taxon>Notacanthiformes</taxon>
        <taxon>Halosauridae</taxon>
        <taxon>Aldrovandia</taxon>
    </lineage>
</organism>
<feature type="domain" description="SUEL-type lectin" evidence="6">
    <location>
        <begin position="50"/>
        <end position="148"/>
    </location>
</feature>
<evidence type="ECO:0000256" key="2">
    <source>
        <dbReference type="ARBA" id="ARBA00022734"/>
    </source>
</evidence>
<keyword evidence="3" id="KW-0677">Repeat</keyword>
<sequence length="300" mass="33471">MFFPDVTLSAINYALVLGITCLTIFSNFTKSSSEFSGYLSKVLRNYTEQACDGEYFSVRCPHRTTISVQSSFYGRRSPAPQQCPPYHTDLNPQPLGNESHCYVSTSLQKMLDECQDRRSCQVLVNSRLFGTDPCPGRSKYLIVWYKCRPNEYKSKVACEGDQLRLSCKRGMLIAVYSAVFGSSQQGTLECPPYNRRTPAVECQSMGALQVLTSLCQGKRSCSVQASTRDFGDPCYSGTRKYLSVIYTCEPQRRRKSTETDVDLIISHSVDRAQPRVNSGTRWSMSGTAEAALDEGTDAAQ</sequence>
<dbReference type="InterPro" id="IPR000922">
    <property type="entry name" value="Lectin_gal-bd_dom"/>
</dbReference>
<evidence type="ECO:0000256" key="4">
    <source>
        <dbReference type="SAM" id="MobiDB-lite"/>
    </source>
</evidence>
<dbReference type="InterPro" id="IPR043159">
    <property type="entry name" value="Lectin_gal-bd_sf"/>
</dbReference>
<dbReference type="CDD" id="cd22828">
    <property type="entry name" value="Gal_Rha_Lectin_EVA1_EVA1C_rpt1"/>
    <property type="match status" value="1"/>
</dbReference>
<dbReference type="CDD" id="cd22829">
    <property type="entry name" value="Gal_Rha_Lectin_EVA1_EVA1C_rpt2"/>
    <property type="match status" value="1"/>
</dbReference>
<dbReference type="AlphaFoldDB" id="A0AAD7SX20"/>
<gene>
    <name evidence="7" type="ORF">AAFF_G00202390</name>
</gene>
<evidence type="ECO:0000256" key="1">
    <source>
        <dbReference type="ARBA" id="ARBA00022546"/>
    </source>
</evidence>
<keyword evidence="5" id="KW-1133">Transmembrane helix</keyword>
<keyword evidence="2" id="KW-0430">Lectin</keyword>
<comment type="caution">
    <text evidence="7">The sequence shown here is derived from an EMBL/GenBank/DDBJ whole genome shotgun (WGS) entry which is preliminary data.</text>
</comment>